<dbReference type="EMBL" id="JADEWL010000010">
    <property type="protein sequence ID" value="MBE9212037.1"/>
    <property type="molecule type" value="Genomic_DNA"/>
</dbReference>
<keyword evidence="2" id="KW-0808">Transferase</keyword>
<sequence length="466" mass="53835">MVPSAQPKLDFIPPTFNPLILRLIHWSLPILQRFRLRPWLPSGITKIEILNGEILVNLYHQFQLGKIRLILAFRHCEVDDPLSGLYLFSRGIPQIARQQKINLKLPIHNHFMYDRGMTIWAGDWLGWLFAQLGGIPVHRGKTLDLQAIKKTRELLINGKFPLVVAPEGATNGHSEIISPLEPGVAQLAFWCAEDLAKANRIERVIVVPINIQYHYINPQWSKLDWLLSKLEADCGLSKQTVGIATTEQPEKLYSERLLRLGEYLLSEMEDFYRCFYHRHLPDLSEDCDSREENITLRLKKLLDVSLQVGEDYFGIKKTGNIIERCRRLEEAGWNYIYREEPDKFKHLSPVKKGLADWIAAEADLRMLHMRLVESFVVMKGTYIQEKPCFERFAETTLILFDAIARIKGNINPRRPRLGFRKSTITVGQPIDISDRATVYRQNRQGAKQSVAQLTQDLETALKEMVF</sequence>
<feature type="domain" description="Phospholipid/glycerol acyltransferase" evidence="1">
    <location>
        <begin position="69"/>
        <end position="214"/>
    </location>
</feature>
<dbReference type="GO" id="GO:0016746">
    <property type="term" value="F:acyltransferase activity"/>
    <property type="evidence" value="ECO:0007669"/>
    <property type="project" value="UniProtKB-KW"/>
</dbReference>
<name>A0A8J7K1M3_9CYAN</name>
<evidence type="ECO:0000313" key="2">
    <source>
        <dbReference type="EMBL" id="MBE9212037.1"/>
    </source>
</evidence>
<proteinExistence type="predicted"/>
<dbReference type="SUPFAM" id="SSF69593">
    <property type="entry name" value="Glycerol-3-phosphate (1)-acyltransferase"/>
    <property type="match status" value="1"/>
</dbReference>
<dbReference type="InterPro" id="IPR002123">
    <property type="entry name" value="Plipid/glycerol_acylTrfase"/>
</dbReference>
<gene>
    <name evidence="2" type="ORF">IQ247_04815</name>
</gene>
<keyword evidence="2" id="KW-0012">Acyltransferase</keyword>
<comment type="caution">
    <text evidence="2">The sequence shown here is derived from an EMBL/GenBank/DDBJ whole genome shotgun (WGS) entry which is preliminary data.</text>
</comment>
<protein>
    <submittedName>
        <fullName evidence="2">1-acyl-sn-glycerol-3-phosphate acyltransferase</fullName>
    </submittedName>
</protein>
<dbReference type="AlphaFoldDB" id="A0A8J7K1M3"/>
<accession>A0A8J7K1M3</accession>
<dbReference type="Pfam" id="PF01553">
    <property type="entry name" value="Acyltransferase"/>
    <property type="match status" value="1"/>
</dbReference>
<evidence type="ECO:0000259" key="1">
    <source>
        <dbReference type="SMART" id="SM00563"/>
    </source>
</evidence>
<evidence type="ECO:0000313" key="3">
    <source>
        <dbReference type="Proteomes" id="UP000620559"/>
    </source>
</evidence>
<organism evidence="2 3">
    <name type="scientific">Plectonema cf. radiosum LEGE 06105</name>
    <dbReference type="NCBI Taxonomy" id="945769"/>
    <lineage>
        <taxon>Bacteria</taxon>
        <taxon>Bacillati</taxon>
        <taxon>Cyanobacteriota</taxon>
        <taxon>Cyanophyceae</taxon>
        <taxon>Oscillatoriophycideae</taxon>
        <taxon>Oscillatoriales</taxon>
        <taxon>Microcoleaceae</taxon>
        <taxon>Plectonema</taxon>
    </lineage>
</organism>
<dbReference type="Proteomes" id="UP000620559">
    <property type="component" value="Unassembled WGS sequence"/>
</dbReference>
<dbReference type="SMART" id="SM00563">
    <property type="entry name" value="PlsC"/>
    <property type="match status" value="1"/>
</dbReference>
<reference evidence="2" key="1">
    <citation type="submission" date="2020-10" db="EMBL/GenBank/DDBJ databases">
        <authorList>
            <person name="Castelo-Branco R."/>
            <person name="Eusebio N."/>
            <person name="Adriana R."/>
            <person name="Vieira A."/>
            <person name="Brugerolle De Fraissinette N."/>
            <person name="Rezende De Castro R."/>
            <person name="Schneider M.P."/>
            <person name="Vasconcelos V."/>
            <person name="Leao P.N."/>
        </authorList>
    </citation>
    <scope>NUCLEOTIDE SEQUENCE</scope>
    <source>
        <strain evidence="2">LEGE 06105</strain>
    </source>
</reference>
<keyword evidence="3" id="KW-1185">Reference proteome</keyword>
<dbReference type="RefSeq" id="WP_193917597.1">
    <property type="nucleotide sequence ID" value="NZ_JADEWL010000010.1"/>
</dbReference>